<dbReference type="EMBL" id="LXQA010009441">
    <property type="protein sequence ID" value="MCH85943.1"/>
    <property type="molecule type" value="Genomic_DNA"/>
</dbReference>
<protein>
    <submittedName>
        <fullName evidence="1">Integrase catalytic region</fullName>
    </submittedName>
</protein>
<evidence type="ECO:0000313" key="2">
    <source>
        <dbReference type="Proteomes" id="UP000265520"/>
    </source>
</evidence>
<accession>A0A392MFI8</accession>
<dbReference type="Proteomes" id="UP000265520">
    <property type="component" value="Unassembled WGS sequence"/>
</dbReference>
<evidence type="ECO:0000313" key="1">
    <source>
        <dbReference type="EMBL" id="MCH85943.1"/>
    </source>
</evidence>
<comment type="caution">
    <text evidence="1">The sequence shown here is derived from an EMBL/GenBank/DDBJ whole genome shotgun (WGS) entry which is preliminary data.</text>
</comment>
<reference evidence="1 2" key="1">
    <citation type="journal article" date="2018" name="Front. Plant Sci.">
        <title>Red Clover (Trifolium pratense) and Zigzag Clover (T. medium) - A Picture of Genomic Similarities and Differences.</title>
        <authorList>
            <person name="Dluhosova J."/>
            <person name="Istvanek J."/>
            <person name="Nedelnik J."/>
            <person name="Repkova J."/>
        </authorList>
    </citation>
    <scope>NUCLEOTIDE SEQUENCE [LARGE SCALE GENOMIC DNA]</scope>
    <source>
        <strain evidence="2">cv. 10/8</strain>
        <tissue evidence="1">Leaf</tissue>
    </source>
</reference>
<name>A0A392MFI8_9FABA</name>
<proteinExistence type="predicted"/>
<gene>
    <name evidence="1" type="ORF">A2U01_0006795</name>
</gene>
<keyword evidence="2" id="KW-1185">Reference proteome</keyword>
<sequence length="108" mass="12690">MDHQFSFRFHCANTLVFHENAIDAWEEDLHEHFAISINNLNQGTKSFLDYFTEMRTLWEKLNSHRPMPNFTCIQILLIDPLPSINKVYSLVIQEAVADPLPGHLPRLW</sequence>
<organism evidence="1 2">
    <name type="scientific">Trifolium medium</name>
    <dbReference type="NCBI Taxonomy" id="97028"/>
    <lineage>
        <taxon>Eukaryota</taxon>
        <taxon>Viridiplantae</taxon>
        <taxon>Streptophyta</taxon>
        <taxon>Embryophyta</taxon>
        <taxon>Tracheophyta</taxon>
        <taxon>Spermatophyta</taxon>
        <taxon>Magnoliopsida</taxon>
        <taxon>eudicotyledons</taxon>
        <taxon>Gunneridae</taxon>
        <taxon>Pentapetalae</taxon>
        <taxon>rosids</taxon>
        <taxon>fabids</taxon>
        <taxon>Fabales</taxon>
        <taxon>Fabaceae</taxon>
        <taxon>Papilionoideae</taxon>
        <taxon>50 kb inversion clade</taxon>
        <taxon>NPAAA clade</taxon>
        <taxon>Hologalegina</taxon>
        <taxon>IRL clade</taxon>
        <taxon>Trifolieae</taxon>
        <taxon>Trifolium</taxon>
    </lineage>
</organism>
<dbReference type="AlphaFoldDB" id="A0A392MFI8"/>